<evidence type="ECO:0000313" key="3">
    <source>
        <dbReference type="EMBL" id="MQL51235.1"/>
    </source>
</evidence>
<keyword evidence="2" id="KW-0812">Transmembrane</keyword>
<protein>
    <submittedName>
        <fullName evidence="3">Sporulation protein YqfD</fullName>
    </submittedName>
</protein>
<gene>
    <name evidence="3" type="primary">yqfD</name>
    <name evidence="3" type="ORF">GFC01_02955</name>
</gene>
<feature type="region of interest" description="Disordered" evidence="1">
    <location>
        <begin position="228"/>
        <end position="250"/>
    </location>
</feature>
<dbReference type="NCBIfam" id="TIGR02876">
    <property type="entry name" value="spore_yqfD"/>
    <property type="match status" value="1"/>
</dbReference>
<organism evidence="3 4">
    <name type="scientific">Desulfofundulus thermobenzoicus</name>
    <dbReference type="NCBI Taxonomy" id="29376"/>
    <lineage>
        <taxon>Bacteria</taxon>
        <taxon>Bacillati</taxon>
        <taxon>Bacillota</taxon>
        <taxon>Clostridia</taxon>
        <taxon>Eubacteriales</taxon>
        <taxon>Peptococcaceae</taxon>
        <taxon>Desulfofundulus</taxon>
    </lineage>
</organism>
<evidence type="ECO:0000256" key="2">
    <source>
        <dbReference type="SAM" id="Phobius"/>
    </source>
</evidence>
<name>A0A6N7IMM7_9FIRM</name>
<keyword evidence="4" id="KW-1185">Reference proteome</keyword>
<keyword evidence="2" id="KW-0472">Membrane</keyword>
<feature type="transmembrane region" description="Helical" evidence="2">
    <location>
        <begin position="91"/>
        <end position="113"/>
    </location>
</feature>
<proteinExistence type="predicted"/>
<accession>A0A6N7IMM7</accession>
<keyword evidence="2" id="KW-1133">Transmembrane helix</keyword>
<dbReference type="Proteomes" id="UP000441717">
    <property type="component" value="Unassembled WGS sequence"/>
</dbReference>
<dbReference type="AlphaFoldDB" id="A0A6N7IMM7"/>
<evidence type="ECO:0000256" key="1">
    <source>
        <dbReference type="SAM" id="MobiDB-lite"/>
    </source>
</evidence>
<dbReference type="EMBL" id="WHYR01000005">
    <property type="protein sequence ID" value="MQL51235.1"/>
    <property type="molecule type" value="Genomic_DNA"/>
</dbReference>
<feature type="region of interest" description="Disordered" evidence="1">
    <location>
        <begin position="408"/>
        <end position="442"/>
    </location>
</feature>
<dbReference type="PIRSF" id="PIRSF029895">
    <property type="entry name" value="SpoIV"/>
    <property type="match status" value="1"/>
</dbReference>
<sequence>MFLFKLMNFLTGYVTIIVMGESPEKLINMAATRGIFLWDITRLGERALRARVRPGAVWPLRHMARRTGCRFRIQQRSGLPFLWMRLTRRRVLAAGALFFVAGLYFLSSFIWSIEVTGNRRLSTGEILQVASRAGLNRGVLRWRLDPPAVEEAIRTSLPGVSWTGVYIRGTRVTVEVVEKTLPEGKNLSPVHIVAGKAGLIKEVLVLNGHAAVKAGDTVVPGQVLISGVIPPPEEPPSGEKPSPGAPPETVKREPAFVHAAGIVRARVWYEGYGEAPLAETLQRPTGREFTRVCMKIGAREIMLAGSSPIPFPQYQSETRVKKLPAWRNLQLPVEVIINKYREMESYRLIRDRAEARRLAGERAMAVVQSRLPRGATVVHEQLDELVVRGTENLVRMKAMVESVEEIGVERPFTPGELQPSPSGRAESVPGGPSRTRPSGDRQ</sequence>
<dbReference type="OrthoDB" id="1640349at2"/>
<evidence type="ECO:0000313" key="4">
    <source>
        <dbReference type="Proteomes" id="UP000441717"/>
    </source>
</evidence>
<dbReference type="InterPro" id="IPR010690">
    <property type="entry name" value="YqfD"/>
</dbReference>
<comment type="caution">
    <text evidence="3">The sequence shown here is derived from an EMBL/GenBank/DDBJ whole genome shotgun (WGS) entry which is preliminary data.</text>
</comment>
<reference evidence="3 4" key="1">
    <citation type="submission" date="2019-10" db="EMBL/GenBank/DDBJ databases">
        <title>Comparative genomics of sulfur disproportionating microorganisms.</title>
        <authorList>
            <person name="Ward L.M."/>
            <person name="Bertran E."/>
            <person name="Johnston D."/>
        </authorList>
    </citation>
    <scope>NUCLEOTIDE SEQUENCE [LARGE SCALE GENOMIC DNA]</scope>
    <source>
        <strain evidence="3 4">DSM 14055</strain>
    </source>
</reference>
<dbReference type="Pfam" id="PF06898">
    <property type="entry name" value="YqfD"/>
    <property type="match status" value="1"/>
</dbReference>
<dbReference type="RefSeq" id="WP_152945161.1">
    <property type="nucleotide sequence ID" value="NZ_WHYR01000005.1"/>
</dbReference>